<dbReference type="EMBL" id="WBXO01000010">
    <property type="protein sequence ID" value="KAB2951631.1"/>
    <property type="molecule type" value="Genomic_DNA"/>
</dbReference>
<dbReference type="SUPFAM" id="SSF54611">
    <property type="entry name" value="SecB-like"/>
    <property type="match status" value="1"/>
</dbReference>
<evidence type="ECO:0000313" key="1">
    <source>
        <dbReference type="EMBL" id="KAB2951631.1"/>
    </source>
</evidence>
<name>A0A6I0ES58_9FIRM</name>
<evidence type="ECO:0000313" key="2">
    <source>
        <dbReference type="Proteomes" id="UP000468766"/>
    </source>
</evidence>
<protein>
    <submittedName>
        <fullName evidence="1">Protein-export chaperone SecB</fullName>
    </submittedName>
</protein>
<dbReference type="AlphaFoldDB" id="A0A6I0ES58"/>
<accession>A0A6I0ES58</accession>
<dbReference type="OrthoDB" id="5518794at2"/>
<proteinExistence type="predicted"/>
<keyword evidence="2" id="KW-1185">Reference proteome</keyword>
<dbReference type="Proteomes" id="UP000468766">
    <property type="component" value="Unassembled WGS sequence"/>
</dbReference>
<organism evidence="1 2">
    <name type="scientific">Heliorestis acidaminivorans</name>
    <dbReference type="NCBI Taxonomy" id="553427"/>
    <lineage>
        <taxon>Bacteria</taxon>
        <taxon>Bacillati</taxon>
        <taxon>Bacillota</taxon>
        <taxon>Clostridia</taxon>
        <taxon>Eubacteriales</taxon>
        <taxon>Heliobacteriaceae</taxon>
        <taxon>Heliorestis</taxon>
    </lineage>
</organism>
<sequence length="165" mass="18936">MTTMDNKEKYSQLISMIELKNIELISLNCNQNPAFNHKGSKPIDAAIKYNTKEVIQSGIELIFPFCLSLATFSNENNSGEKDYDLIDSKDKLFDISLELYLNYYIEVTDNSTLDLSNFLEEINEFANKNVIINAWPYAREIVSNVTTRMGFPPLLLPPYKAMPKY</sequence>
<dbReference type="Gene3D" id="3.10.420.10">
    <property type="entry name" value="SecB-like"/>
    <property type="match status" value="1"/>
</dbReference>
<gene>
    <name evidence="1" type="ORF">F9B85_11390</name>
</gene>
<comment type="caution">
    <text evidence="1">The sequence shown here is derived from an EMBL/GenBank/DDBJ whole genome shotgun (WGS) entry which is preliminary data.</text>
</comment>
<dbReference type="InterPro" id="IPR035958">
    <property type="entry name" value="SecB-like_sf"/>
</dbReference>
<reference evidence="1 2" key="1">
    <citation type="submission" date="2019-10" db="EMBL/GenBank/DDBJ databases">
        <title>Whole-genome sequence of the extremophile Heliorestis acidaminivorans DSM 24790.</title>
        <authorList>
            <person name="Kyndt J.A."/>
            <person name="Meyer T.E."/>
        </authorList>
    </citation>
    <scope>NUCLEOTIDE SEQUENCE [LARGE SCALE GENOMIC DNA]</scope>
    <source>
        <strain evidence="1 2">DSM 24790</strain>
    </source>
</reference>